<accession>A0A5C6B7Y0</accession>
<feature type="active site" evidence="3">
    <location>
        <position position="50"/>
    </location>
</feature>
<organism evidence="4 5">
    <name type="scientific">Allorhodopirellula heiligendammensis</name>
    <dbReference type="NCBI Taxonomy" id="2714739"/>
    <lineage>
        <taxon>Bacteria</taxon>
        <taxon>Pseudomonadati</taxon>
        <taxon>Planctomycetota</taxon>
        <taxon>Planctomycetia</taxon>
        <taxon>Pirellulales</taxon>
        <taxon>Pirellulaceae</taxon>
        <taxon>Allorhodopirellula</taxon>
    </lineage>
</organism>
<evidence type="ECO:0000256" key="2">
    <source>
        <dbReference type="ARBA" id="ARBA00023235"/>
    </source>
</evidence>
<protein>
    <submittedName>
        <fullName evidence="4">Isomerase YddE</fullName>
        <ecNumber evidence="4">5.1.-.-</ecNumber>
    </submittedName>
</protein>
<reference evidence="4 5" key="1">
    <citation type="journal article" date="2020" name="Antonie Van Leeuwenhoek">
        <title>Rhodopirellula heiligendammensis sp. nov., Rhodopirellula pilleata sp. nov., and Rhodopirellula solitaria sp. nov. isolated from natural or artificial marine surfaces in Northern Germany and California, USA, and emended description of the genus Rhodopirellula.</title>
        <authorList>
            <person name="Kallscheuer N."/>
            <person name="Wiegand S."/>
            <person name="Jogler M."/>
            <person name="Boedeker C."/>
            <person name="Peeters S.H."/>
            <person name="Rast P."/>
            <person name="Heuer A."/>
            <person name="Jetten M.S.M."/>
            <person name="Rohde M."/>
            <person name="Jogler C."/>
        </authorList>
    </citation>
    <scope>NUCLEOTIDE SEQUENCE [LARGE SCALE GENOMIC DNA]</scope>
    <source>
        <strain evidence="4 5">Poly21</strain>
    </source>
</reference>
<dbReference type="PANTHER" id="PTHR13774">
    <property type="entry name" value="PHENAZINE BIOSYNTHESIS PROTEIN"/>
    <property type="match status" value="1"/>
</dbReference>
<comment type="similarity">
    <text evidence="1">Belongs to the PhzF family.</text>
</comment>
<dbReference type="InterPro" id="IPR003719">
    <property type="entry name" value="Phenazine_PhzF-like"/>
</dbReference>
<dbReference type="EMBL" id="SJPU01000011">
    <property type="protein sequence ID" value="TWU07406.1"/>
    <property type="molecule type" value="Genomic_DNA"/>
</dbReference>
<keyword evidence="5" id="KW-1185">Reference proteome</keyword>
<name>A0A5C6B7Y0_9BACT</name>
<evidence type="ECO:0000313" key="4">
    <source>
        <dbReference type="EMBL" id="TWU07406.1"/>
    </source>
</evidence>
<sequence>MTPSHNISLWQVDAFADRPFSGNPAAVCILERYPSDEWLEHVAAEMNLSETSFIVPAGESNSFHLRWFTPTTEVNLCGHATLAAAHTLIEQGRVHIDEPIRMQTHSGELVCFRSGERITLDFPATPAQSDVDPTIVQSLLSALGIDQGEVLQTKFDLVVVCDDANTIESLRPDFSQLSRIETRGVMVTAASQRAGIDFISRFFAPRCGIDEDPVTGSAHCCLAPYWASKLGRTSLVGYQASRRGGTVYCELTGDRVQLSGTAVTVMEGQLLVPAD</sequence>
<keyword evidence="2 4" id="KW-0413">Isomerase</keyword>
<dbReference type="RefSeq" id="WP_146410001.1">
    <property type="nucleotide sequence ID" value="NZ_SJPU01000011.1"/>
</dbReference>
<dbReference type="GO" id="GO:0016853">
    <property type="term" value="F:isomerase activity"/>
    <property type="evidence" value="ECO:0007669"/>
    <property type="project" value="UniProtKB-KW"/>
</dbReference>
<evidence type="ECO:0000256" key="1">
    <source>
        <dbReference type="ARBA" id="ARBA00008270"/>
    </source>
</evidence>
<gene>
    <name evidence="4" type="primary">yddE_2</name>
    <name evidence="4" type="ORF">Poly21_55840</name>
</gene>
<dbReference type="OrthoDB" id="9788221at2"/>
<dbReference type="SUPFAM" id="SSF54506">
    <property type="entry name" value="Diaminopimelate epimerase-like"/>
    <property type="match status" value="1"/>
</dbReference>
<dbReference type="Proteomes" id="UP000319908">
    <property type="component" value="Unassembled WGS sequence"/>
</dbReference>
<dbReference type="GO" id="GO:0005737">
    <property type="term" value="C:cytoplasm"/>
    <property type="evidence" value="ECO:0007669"/>
    <property type="project" value="TreeGrafter"/>
</dbReference>
<proteinExistence type="inferred from homology"/>
<dbReference type="PIRSF" id="PIRSF016184">
    <property type="entry name" value="PhzC_PhzF"/>
    <property type="match status" value="1"/>
</dbReference>
<evidence type="ECO:0000313" key="5">
    <source>
        <dbReference type="Proteomes" id="UP000319908"/>
    </source>
</evidence>
<dbReference type="Pfam" id="PF02567">
    <property type="entry name" value="PhzC-PhzF"/>
    <property type="match status" value="1"/>
</dbReference>
<dbReference type="PANTHER" id="PTHR13774:SF17">
    <property type="entry name" value="PHENAZINE BIOSYNTHESIS-LIKE DOMAIN-CONTAINING PROTEIN"/>
    <property type="match status" value="1"/>
</dbReference>
<dbReference type="NCBIfam" id="TIGR00654">
    <property type="entry name" value="PhzF_family"/>
    <property type="match status" value="1"/>
</dbReference>
<comment type="caution">
    <text evidence="4">The sequence shown here is derived from an EMBL/GenBank/DDBJ whole genome shotgun (WGS) entry which is preliminary data.</text>
</comment>
<dbReference type="EC" id="5.1.-.-" evidence="4"/>
<dbReference type="Gene3D" id="3.10.310.10">
    <property type="entry name" value="Diaminopimelate Epimerase, Chain A, domain 1"/>
    <property type="match status" value="2"/>
</dbReference>
<evidence type="ECO:0000256" key="3">
    <source>
        <dbReference type="PIRSR" id="PIRSR016184-1"/>
    </source>
</evidence>
<dbReference type="AlphaFoldDB" id="A0A5C6B7Y0"/>